<evidence type="ECO:0000313" key="3">
    <source>
        <dbReference type="Proteomes" id="UP000639403"/>
    </source>
</evidence>
<evidence type="ECO:0000313" key="2">
    <source>
        <dbReference type="EMBL" id="KAF9812249.1"/>
    </source>
</evidence>
<dbReference type="EMBL" id="JADOXO010000136">
    <property type="protein sequence ID" value="KAF9812249.1"/>
    <property type="molecule type" value="Genomic_DNA"/>
</dbReference>
<feature type="region of interest" description="Disordered" evidence="1">
    <location>
        <begin position="235"/>
        <end position="266"/>
    </location>
</feature>
<comment type="caution">
    <text evidence="2">The sequence shown here is derived from an EMBL/GenBank/DDBJ whole genome shotgun (WGS) entry which is preliminary data.</text>
</comment>
<feature type="compositionally biased region" description="Low complexity" evidence="1">
    <location>
        <begin position="140"/>
        <end position="158"/>
    </location>
</feature>
<feature type="region of interest" description="Disordered" evidence="1">
    <location>
        <begin position="134"/>
        <end position="201"/>
    </location>
</feature>
<dbReference type="Proteomes" id="UP000639403">
    <property type="component" value="Unassembled WGS sequence"/>
</dbReference>
<feature type="compositionally biased region" description="Polar residues" evidence="1">
    <location>
        <begin position="243"/>
        <end position="262"/>
    </location>
</feature>
<sequence length="612" mass="65404">MDMRESGLKAILMGSSRGSCPKKTVVRFSGKASVVTAIHSGSPIKQSRVPLSGLHTEVPCPPKPVTSIGSAVGVIGRVVVRGEGRVVLLDEITSPKKHARGESSPAKGETKSDGSVNGVGRVMQLDEAMQIEDMEPKTPSSCGSSTQGSPSSVSSSSSRRGRQHKLQQMLHNEGDATPRAAKTSGPFWGHVPLRDEDDEDTDAGGIHGFTLSHLRRVPELVLLAQRVVDAEARRRAREERKQASGSAVQNKSKPVQRPQNSSRESKHAKIKRLFRFAIRQLYEEGSIVLWDGPVRALPQSGTQSLDALWKANVSTISAMSVVSAGSQAEEDAGELSDPSPDEEAYIPLTPQYFADAVEHAIKAVQARAAAAAASKPRPRPRNVWDASAAVQSPPPGPTPAEILTWLRRDARWERVGEWTVKETLEWAKNEGRTSDGDENNDVPLADLNAPGYKKYGTRYRRIQRAGRANKGSVSAFQAISTSLSTCAAGAGADVGLMSSPMNASSSISNSCAVFGFLGTRGAGRFFVLTGPGPLWMDKVSISTKRRNEAIDETRTSIWADAGCHSGSAEMRVQLLVGRVEAPTSAGCRIRSTSVALCADGYMSGVKGHVTKA</sequence>
<organism evidence="2 3">
    <name type="scientific">Rhodonia placenta</name>
    <dbReference type="NCBI Taxonomy" id="104341"/>
    <lineage>
        <taxon>Eukaryota</taxon>
        <taxon>Fungi</taxon>
        <taxon>Dikarya</taxon>
        <taxon>Basidiomycota</taxon>
        <taxon>Agaricomycotina</taxon>
        <taxon>Agaricomycetes</taxon>
        <taxon>Polyporales</taxon>
        <taxon>Adustoporiaceae</taxon>
        <taxon>Rhodonia</taxon>
    </lineage>
</organism>
<reference evidence="2" key="1">
    <citation type="submission" date="2020-11" db="EMBL/GenBank/DDBJ databases">
        <authorList>
            <person name="Koelle M."/>
            <person name="Horta M.A.C."/>
            <person name="Nowrousian M."/>
            <person name="Ohm R.A."/>
            <person name="Benz P."/>
            <person name="Pilgard A."/>
        </authorList>
    </citation>
    <scope>NUCLEOTIDE SEQUENCE</scope>
    <source>
        <strain evidence="2">FPRL280</strain>
    </source>
</reference>
<dbReference type="AlphaFoldDB" id="A0A8H7P0K3"/>
<name>A0A8H7P0K3_9APHY</name>
<accession>A0A8H7P0K3</accession>
<gene>
    <name evidence="2" type="ORF">IEO21_06289</name>
</gene>
<proteinExistence type="predicted"/>
<protein>
    <submittedName>
        <fullName evidence="2">Uncharacterized protein</fullName>
    </submittedName>
</protein>
<feature type="region of interest" description="Disordered" evidence="1">
    <location>
        <begin position="96"/>
        <end position="118"/>
    </location>
</feature>
<evidence type="ECO:0000256" key="1">
    <source>
        <dbReference type="SAM" id="MobiDB-lite"/>
    </source>
</evidence>
<reference evidence="2" key="2">
    <citation type="journal article" name="Front. Microbiol.">
        <title>Degradative Capacity of Two Strains of Rhodonia placenta: From Phenotype to Genotype.</title>
        <authorList>
            <person name="Kolle M."/>
            <person name="Horta M.A.C."/>
            <person name="Nowrousian M."/>
            <person name="Ohm R.A."/>
            <person name="Benz J.P."/>
            <person name="Pilgard A."/>
        </authorList>
    </citation>
    <scope>NUCLEOTIDE SEQUENCE</scope>
    <source>
        <strain evidence="2">FPRL280</strain>
    </source>
</reference>